<reference evidence="2 3" key="1">
    <citation type="submission" date="2017-12" db="EMBL/GenBank/DDBJ databases">
        <title>Anaerobic carbon monoxide metabolism by Pleomorphomonas carboxyditropha sp. nov., a new mesophilic hydrogenogenic carboxidotroph.</title>
        <authorList>
            <person name="Esquivel-Elizondo S."/>
            <person name="Krajmalnik-Brown R."/>
        </authorList>
    </citation>
    <scope>NUCLEOTIDE SEQUENCE [LARGE SCALE GENOMIC DNA]</scope>
    <source>
        <strain evidence="2 3">R5-392</strain>
    </source>
</reference>
<dbReference type="EMBL" id="PJNW01000002">
    <property type="protein sequence ID" value="PKR90001.1"/>
    <property type="molecule type" value="Genomic_DNA"/>
</dbReference>
<keyword evidence="3" id="KW-1185">Reference proteome</keyword>
<keyword evidence="1" id="KW-0732">Signal</keyword>
<dbReference type="OrthoDB" id="7387371at2"/>
<dbReference type="PANTHER" id="PTHR35038:SF6">
    <property type="entry name" value="SURFACE LOCALIZED DECAHEME CYTOCHROME C LIPOPROTEIN"/>
    <property type="match status" value="1"/>
</dbReference>
<accession>A0A1I4VCY0</accession>
<organism evidence="2 3">
    <name type="scientific">Pleomorphomonas diazotrophica</name>
    <dbReference type="NCBI Taxonomy" id="1166257"/>
    <lineage>
        <taxon>Bacteria</taxon>
        <taxon>Pseudomonadati</taxon>
        <taxon>Pseudomonadota</taxon>
        <taxon>Alphaproteobacteria</taxon>
        <taxon>Hyphomicrobiales</taxon>
        <taxon>Pleomorphomonadaceae</taxon>
        <taxon>Pleomorphomonas</taxon>
    </lineage>
</organism>
<dbReference type="Proteomes" id="UP000233491">
    <property type="component" value="Unassembled WGS sequence"/>
</dbReference>
<dbReference type="RefSeq" id="WP_101287097.1">
    <property type="nucleotide sequence ID" value="NZ_FOUQ01000011.1"/>
</dbReference>
<proteinExistence type="predicted"/>
<dbReference type="GO" id="GO:0016491">
    <property type="term" value="F:oxidoreductase activity"/>
    <property type="evidence" value="ECO:0007669"/>
    <property type="project" value="TreeGrafter"/>
</dbReference>
<dbReference type="Gene3D" id="3.90.10.10">
    <property type="entry name" value="Cytochrome C3"/>
    <property type="match status" value="2"/>
</dbReference>
<dbReference type="AlphaFoldDB" id="A0A1I4VCY0"/>
<evidence type="ECO:0008006" key="4">
    <source>
        <dbReference type="Google" id="ProtNLM"/>
    </source>
</evidence>
<evidence type="ECO:0000313" key="3">
    <source>
        <dbReference type="Proteomes" id="UP000233491"/>
    </source>
</evidence>
<dbReference type="InterPro" id="IPR051829">
    <property type="entry name" value="Multiheme_Cytochr_ET"/>
</dbReference>
<gene>
    <name evidence="2" type="ORF">CXZ10_00995</name>
</gene>
<dbReference type="CDD" id="cd08168">
    <property type="entry name" value="Cytochrom_C3"/>
    <property type="match status" value="1"/>
</dbReference>
<evidence type="ECO:0000256" key="1">
    <source>
        <dbReference type="ARBA" id="ARBA00022729"/>
    </source>
</evidence>
<dbReference type="SUPFAM" id="SSF48695">
    <property type="entry name" value="Multiheme cytochromes"/>
    <property type="match status" value="1"/>
</dbReference>
<name>A0A1I4VCY0_9HYPH</name>
<protein>
    <recommendedName>
        <fullName evidence="4">Class III cytochrome C family protein</fullName>
    </recommendedName>
</protein>
<dbReference type="InterPro" id="IPR036280">
    <property type="entry name" value="Multihaem_cyt_sf"/>
</dbReference>
<dbReference type="PANTHER" id="PTHR35038">
    <property type="entry name" value="DISSIMILATORY SULFITE REDUCTASE SIRA"/>
    <property type="match status" value="1"/>
</dbReference>
<evidence type="ECO:0000313" key="2">
    <source>
        <dbReference type="EMBL" id="PKR90001.1"/>
    </source>
</evidence>
<comment type="caution">
    <text evidence="2">The sequence shown here is derived from an EMBL/GenBank/DDBJ whole genome shotgun (WGS) entry which is preliminary data.</text>
</comment>
<sequence length="277" mass="30156">MRIVVQILTLLMFLAGNWLGQMAYAQSALDGAKPAPTAPAVTKPATWKDWKGWVNPGPLSKAHAFLTDKCESCHTPYKGPEATACLTCHAENPRLLETQDTAFHADIGTCAGCHVEHQGEDRRPIAMDHQVLAKAGIDLSARASGAPAKTSPLLTDLQRYLAGIEHGKAKGGSPEAEVLQCSSCHAKQDPHQNQFGSDCASCHSTKVWSIPEFVHPSPNTRDCNQCHQAPPSHYMEHFTMMSQPIAKRPDAKVEDCQACHLTNSWNDIPGVGWQKVH</sequence>